<dbReference type="PANTHER" id="PTHR22914">
    <property type="entry name" value="CHITIN SYNTHASE"/>
    <property type="match status" value="1"/>
</dbReference>
<organism evidence="9 10">
    <name type="scientific">Skeletonema marinoi</name>
    <dbReference type="NCBI Taxonomy" id="267567"/>
    <lineage>
        <taxon>Eukaryota</taxon>
        <taxon>Sar</taxon>
        <taxon>Stramenopiles</taxon>
        <taxon>Ochrophyta</taxon>
        <taxon>Bacillariophyta</taxon>
        <taxon>Coscinodiscophyceae</taxon>
        <taxon>Thalassiosirophycidae</taxon>
        <taxon>Thalassiosirales</taxon>
        <taxon>Skeletonemataceae</taxon>
        <taxon>Skeletonema</taxon>
        <taxon>Skeletonema marinoi-dohrnii complex</taxon>
    </lineage>
</organism>
<comment type="subcellular location">
    <subcellularLocation>
        <location evidence="1">Membrane</location>
        <topology evidence="1">Multi-pass membrane protein</topology>
    </subcellularLocation>
</comment>
<protein>
    <recommendedName>
        <fullName evidence="2">chitin synthase</fullName>
        <ecNumber evidence="2">2.4.1.16</ecNumber>
    </recommendedName>
</protein>
<evidence type="ECO:0000256" key="6">
    <source>
        <dbReference type="ARBA" id="ARBA00023136"/>
    </source>
</evidence>
<evidence type="ECO:0000256" key="3">
    <source>
        <dbReference type="ARBA" id="ARBA00022676"/>
    </source>
</evidence>
<evidence type="ECO:0000256" key="5">
    <source>
        <dbReference type="ARBA" id="ARBA00022989"/>
    </source>
</evidence>
<keyword evidence="9" id="KW-0808">Transferase</keyword>
<dbReference type="Gene3D" id="3.90.550.10">
    <property type="entry name" value="Spore Coat Polysaccharide Biosynthesis Protein SpsA, Chain A"/>
    <property type="match status" value="1"/>
</dbReference>
<feature type="transmembrane region" description="Helical" evidence="8">
    <location>
        <begin position="504"/>
        <end position="526"/>
    </location>
</feature>
<feature type="transmembrane region" description="Helical" evidence="8">
    <location>
        <begin position="451"/>
        <end position="468"/>
    </location>
</feature>
<proteinExistence type="predicted"/>
<evidence type="ECO:0000313" key="9">
    <source>
        <dbReference type="EMBL" id="KAK1734280.1"/>
    </source>
</evidence>
<dbReference type="SUPFAM" id="SSF53448">
    <property type="entry name" value="Nucleotide-diphospho-sugar transferases"/>
    <property type="match status" value="1"/>
</dbReference>
<feature type="compositionally biased region" description="Basic and acidic residues" evidence="7">
    <location>
        <begin position="676"/>
        <end position="687"/>
    </location>
</feature>
<feature type="transmembrane region" description="Helical" evidence="8">
    <location>
        <begin position="425"/>
        <end position="445"/>
    </location>
</feature>
<evidence type="ECO:0000256" key="7">
    <source>
        <dbReference type="SAM" id="MobiDB-lite"/>
    </source>
</evidence>
<dbReference type="GO" id="GO:0004100">
    <property type="term" value="F:chitin synthase activity"/>
    <property type="evidence" value="ECO:0007669"/>
    <property type="project" value="UniProtKB-EC"/>
</dbReference>
<feature type="transmembrane region" description="Helical" evidence="8">
    <location>
        <begin position="480"/>
        <end position="498"/>
    </location>
</feature>
<dbReference type="InterPro" id="IPR029044">
    <property type="entry name" value="Nucleotide-diphossugar_trans"/>
</dbReference>
<comment type="caution">
    <text evidence="9">The sequence shown here is derived from an EMBL/GenBank/DDBJ whole genome shotgun (WGS) entry which is preliminary data.</text>
</comment>
<keyword evidence="5 8" id="KW-1133">Transmembrane helix</keyword>
<evidence type="ECO:0000256" key="2">
    <source>
        <dbReference type="ARBA" id="ARBA00012543"/>
    </source>
</evidence>
<evidence type="ECO:0000256" key="4">
    <source>
        <dbReference type="ARBA" id="ARBA00022692"/>
    </source>
</evidence>
<keyword evidence="6 8" id="KW-0472">Membrane</keyword>
<dbReference type="GO" id="GO:0071944">
    <property type="term" value="C:cell periphery"/>
    <property type="evidence" value="ECO:0007669"/>
    <property type="project" value="TreeGrafter"/>
</dbReference>
<reference evidence="9" key="1">
    <citation type="submission" date="2023-06" db="EMBL/GenBank/DDBJ databases">
        <title>Survivors Of The Sea: Transcriptome response of Skeletonema marinoi to long-term dormancy.</title>
        <authorList>
            <person name="Pinder M.I.M."/>
            <person name="Kourtchenko O."/>
            <person name="Robertson E.K."/>
            <person name="Larsson T."/>
            <person name="Maumus F."/>
            <person name="Osuna-Cruz C.M."/>
            <person name="Vancaester E."/>
            <person name="Stenow R."/>
            <person name="Vandepoele K."/>
            <person name="Ploug H."/>
            <person name="Bruchert V."/>
            <person name="Godhe A."/>
            <person name="Topel M."/>
        </authorList>
    </citation>
    <scope>NUCLEOTIDE SEQUENCE</scope>
    <source>
        <strain evidence="9">R05AC</strain>
    </source>
</reference>
<feature type="region of interest" description="Disordered" evidence="7">
    <location>
        <begin position="559"/>
        <end position="588"/>
    </location>
</feature>
<evidence type="ECO:0000313" key="10">
    <source>
        <dbReference type="Proteomes" id="UP001224775"/>
    </source>
</evidence>
<accession>A0AAD9D637</accession>
<dbReference type="Pfam" id="PF03142">
    <property type="entry name" value="Chitin_synth_2"/>
    <property type="match status" value="1"/>
</dbReference>
<dbReference type="EMBL" id="JATAAI010000040">
    <property type="protein sequence ID" value="KAK1734280.1"/>
    <property type="molecule type" value="Genomic_DNA"/>
</dbReference>
<name>A0AAD9D637_9STRA</name>
<evidence type="ECO:0000256" key="1">
    <source>
        <dbReference type="ARBA" id="ARBA00004141"/>
    </source>
</evidence>
<dbReference type="GO" id="GO:0016020">
    <property type="term" value="C:membrane"/>
    <property type="evidence" value="ECO:0007669"/>
    <property type="project" value="UniProtKB-SubCell"/>
</dbReference>
<dbReference type="EC" id="2.4.1.16" evidence="2"/>
<dbReference type="GO" id="GO:0006031">
    <property type="term" value="P:chitin biosynthetic process"/>
    <property type="evidence" value="ECO:0007669"/>
    <property type="project" value="TreeGrafter"/>
</dbReference>
<keyword evidence="4 8" id="KW-0812">Transmembrane</keyword>
<dbReference type="InterPro" id="IPR004835">
    <property type="entry name" value="Chitin_synth"/>
</dbReference>
<dbReference type="AlphaFoldDB" id="A0AAD9D637"/>
<gene>
    <name evidence="9" type="ORF">QTG54_015047</name>
</gene>
<keyword evidence="10" id="KW-1185">Reference proteome</keyword>
<feature type="region of interest" description="Disordered" evidence="7">
    <location>
        <begin position="670"/>
        <end position="708"/>
    </location>
</feature>
<dbReference type="Proteomes" id="UP001224775">
    <property type="component" value="Unassembled WGS sequence"/>
</dbReference>
<sequence>MEQIRSQDNPCKALNMTMVAIMLTIVAILGIQCLCSLIYLLRFGRTICKAKRGDQYQDAKVIVTIPCYNEGTEELTKTINSVRDESYPNEKKLLLFIADGNKTGANSDKAPNYATTPVILSHLLGYDKSDHDPVYNCDSTGYETADNGEKTPIGNRAKIYHGTTEEGLNFMVIEKCGRAFNADDVGNRGKRDSQILLLQLLNRVMHNHTLDKHRTDYRDLNELEIAIEGALRGMDFPLTSNNMSDQVKYLMAVDADTRLSKDSITQMVYSMETKPKTLALCGETKVDNKDDSWVTKMQVFEYYTNHGLKKAFESVFGTVTCLPGCFTMYRLFDARDASASQPPVTLFACDYVYDRYARNDAVIETLHEKNLYKLGEDRMLTTLLLQKWNMNLKYVPEAHCYTIVPDEFMVLLSQRRRWINSTFHNMLYLLSVNLGGICCFSMKFILVLDMIGTLILPSSLLYLGMILYDSIMDHNSVSTYTLLVLGFSVFVQIIGPLLRLKIKYLWYAFVFYLIGVPVFYFVLPLYSFWNLDDFSWGTTRVTTENANTNEAIAADALDEEQGSGGAAGTSSTDASEEDKAEKSDEASFADDDRATNFAEALEEYFLKKLMLEKERANGADADAEKTHQSNVDQREMLTVGANIKGARSIFQRGKSILKGKVVVAIGGSTVVSEEEGGSRAEKSDKAKVSFADAVDEDNAGESSVAGEP</sequence>
<feature type="transmembrane region" description="Helical" evidence="8">
    <location>
        <begin position="20"/>
        <end position="41"/>
    </location>
</feature>
<feature type="compositionally biased region" description="Basic and acidic residues" evidence="7">
    <location>
        <begin position="577"/>
        <end position="588"/>
    </location>
</feature>
<dbReference type="PANTHER" id="PTHR22914:SF41">
    <property type="entry name" value="CHITIN SYNTHASE 7"/>
    <property type="match status" value="1"/>
</dbReference>
<keyword evidence="3 9" id="KW-0328">Glycosyltransferase</keyword>
<evidence type="ECO:0000256" key="8">
    <source>
        <dbReference type="SAM" id="Phobius"/>
    </source>
</evidence>